<dbReference type="GO" id="GO:0047372">
    <property type="term" value="F:monoacylglycerol lipase activity"/>
    <property type="evidence" value="ECO:0007669"/>
    <property type="project" value="TreeGrafter"/>
</dbReference>
<dbReference type="OrthoDB" id="19657at2759"/>
<evidence type="ECO:0000313" key="2">
    <source>
        <dbReference type="EMBL" id="QDS73098.1"/>
    </source>
</evidence>
<dbReference type="InterPro" id="IPR050266">
    <property type="entry name" value="AB_hydrolase_sf"/>
</dbReference>
<keyword evidence="3" id="KW-1185">Reference proteome</keyword>
<name>A0A517LBU2_9PEZI</name>
<dbReference type="AlphaFoldDB" id="A0A517LBU2"/>
<dbReference type="InterPro" id="IPR000639">
    <property type="entry name" value="Epox_hydrolase-like"/>
</dbReference>
<organism evidence="2 3">
    <name type="scientific">Venturia effusa</name>
    <dbReference type="NCBI Taxonomy" id="50376"/>
    <lineage>
        <taxon>Eukaryota</taxon>
        <taxon>Fungi</taxon>
        <taxon>Dikarya</taxon>
        <taxon>Ascomycota</taxon>
        <taxon>Pezizomycotina</taxon>
        <taxon>Dothideomycetes</taxon>
        <taxon>Pleosporomycetidae</taxon>
        <taxon>Venturiales</taxon>
        <taxon>Venturiaceae</taxon>
        <taxon>Venturia</taxon>
    </lineage>
</organism>
<dbReference type="SUPFAM" id="SSF53474">
    <property type="entry name" value="alpha/beta-Hydrolases"/>
    <property type="match status" value="1"/>
</dbReference>
<dbReference type="Gene3D" id="3.40.50.1820">
    <property type="entry name" value="alpha/beta hydrolase"/>
    <property type="match status" value="1"/>
</dbReference>
<sequence>MADRKLSNTAANFTMTKIARLPHLGGIEAGYRISGPYKQNKPTLILINSFTTAVELYASQFENPKLTESFNLLAIEPLGHGKSRLQTSGRETFTYWDSAIMAIQVMDHIGVKKAFALGTSQGGWIVARMALVAPERIAGIIPLGTSMDYESERTRTLGCWNGPDLVGSLVKDTTSKTPTDSFEPSNEYCDFIVDIGFGKDCPADKRTLWHGLVKKNYAGDAGRRRLREAAVNLQQRDGLHARLTNVTCPVLWLHGDADVVYSVDNAKEEIKLFDNSPDAKLLVVPGGHHFLSSTHPNEVDTAVFEFINKHSQGMKTDARALREAVGMVEM</sequence>
<dbReference type="Proteomes" id="UP000316270">
    <property type="component" value="Chromosome 9"/>
</dbReference>
<evidence type="ECO:0000259" key="1">
    <source>
        <dbReference type="Pfam" id="PF00561"/>
    </source>
</evidence>
<dbReference type="InterPro" id="IPR000073">
    <property type="entry name" value="AB_hydrolase_1"/>
</dbReference>
<accession>A0A517LBU2</accession>
<dbReference type="EMBL" id="CP042193">
    <property type="protein sequence ID" value="QDS73098.1"/>
    <property type="molecule type" value="Genomic_DNA"/>
</dbReference>
<dbReference type="PANTHER" id="PTHR43798:SF33">
    <property type="entry name" value="HYDROLASE, PUTATIVE (AFU_ORTHOLOGUE AFUA_2G14860)-RELATED"/>
    <property type="match status" value="1"/>
</dbReference>
<dbReference type="GO" id="GO:0046464">
    <property type="term" value="P:acylglycerol catabolic process"/>
    <property type="evidence" value="ECO:0007669"/>
    <property type="project" value="TreeGrafter"/>
</dbReference>
<dbReference type="Pfam" id="PF00561">
    <property type="entry name" value="Abhydrolase_1"/>
    <property type="match status" value="1"/>
</dbReference>
<dbReference type="STRING" id="50376.A0A517LBU2"/>
<proteinExistence type="predicted"/>
<dbReference type="PRINTS" id="PR00412">
    <property type="entry name" value="EPOXHYDRLASE"/>
</dbReference>
<gene>
    <name evidence="2" type="ORF">FKW77_000613</name>
</gene>
<protein>
    <recommendedName>
        <fullName evidence="1">AB hydrolase-1 domain-containing protein</fullName>
    </recommendedName>
</protein>
<reference evidence="2 3" key="1">
    <citation type="submission" date="2019-07" db="EMBL/GenBank/DDBJ databases">
        <title>Finished genome of Venturia effusa.</title>
        <authorList>
            <person name="Young C.A."/>
            <person name="Cox M.P."/>
            <person name="Ganley A.R.D."/>
            <person name="David W.J."/>
        </authorList>
    </citation>
    <scope>NUCLEOTIDE SEQUENCE [LARGE SCALE GENOMIC DNA]</scope>
    <source>
        <strain evidence="3">albino</strain>
    </source>
</reference>
<dbReference type="GO" id="GO:0016020">
    <property type="term" value="C:membrane"/>
    <property type="evidence" value="ECO:0007669"/>
    <property type="project" value="TreeGrafter"/>
</dbReference>
<feature type="domain" description="AB hydrolase-1" evidence="1">
    <location>
        <begin position="42"/>
        <end position="296"/>
    </location>
</feature>
<evidence type="ECO:0000313" key="3">
    <source>
        <dbReference type="Proteomes" id="UP000316270"/>
    </source>
</evidence>
<dbReference type="PANTHER" id="PTHR43798">
    <property type="entry name" value="MONOACYLGLYCEROL LIPASE"/>
    <property type="match status" value="1"/>
</dbReference>
<dbReference type="InterPro" id="IPR029058">
    <property type="entry name" value="AB_hydrolase_fold"/>
</dbReference>